<dbReference type="OrthoDB" id="2306294at2"/>
<reference evidence="3" key="1">
    <citation type="submission" date="2016-05" db="EMBL/GenBank/DDBJ databases">
        <title>Paenibacillus oryzae. sp. nov., isolated from the rice root.</title>
        <authorList>
            <person name="Zhang J."/>
            <person name="Zhang X."/>
        </authorList>
    </citation>
    <scope>NUCLEOTIDE SEQUENCE [LARGE SCALE GENOMIC DNA]</scope>
    <source>
        <strain evidence="3">KCTC13222</strain>
    </source>
</reference>
<protein>
    <recommendedName>
        <fullName evidence="1">HTH cro/C1-type domain-containing protein</fullName>
    </recommendedName>
</protein>
<feature type="domain" description="HTH cro/C1-type" evidence="1">
    <location>
        <begin position="11"/>
        <end position="65"/>
    </location>
</feature>
<evidence type="ECO:0000259" key="1">
    <source>
        <dbReference type="PROSITE" id="PS50943"/>
    </source>
</evidence>
<dbReference type="InterPro" id="IPR010982">
    <property type="entry name" value="Lambda_DNA-bd_dom_sf"/>
</dbReference>
<dbReference type="SMART" id="SM00530">
    <property type="entry name" value="HTH_XRE"/>
    <property type="match status" value="1"/>
</dbReference>
<gene>
    <name evidence="2" type="ORF">A8709_32440</name>
</gene>
<dbReference type="CDD" id="cd00093">
    <property type="entry name" value="HTH_XRE"/>
    <property type="match status" value="1"/>
</dbReference>
<sequence length="80" mass="8977">MKISVKDIALLNELLLKKGFTQRGLGREINISEVYAHQVLNGKRNPGPKIAKDIAEALNVEFDDIFFINNACKSYQNKTA</sequence>
<accession>A0A1C0ZWP5</accession>
<dbReference type="Proteomes" id="UP000093309">
    <property type="component" value="Unassembled WGS sequence"/>
</dbReference>
<name>A0A1C0ZWP5_9BACL</name>
<evidence type="ECO:0000313" key="2">
    <source>
        <dbReference type="EMBL" id="OCT12532.1"/>
    </source>
</evidence>
<keyword evidence="3" id="KW-1185">Reference proteome</keyword>
<dbReference type="EMBL" id="LYPC01000027">
    <property type="protein sequence ID" value="OCT12532.1"/>
    <property type="molecule type" value="Genomic_DNA"/>
</dbReference>
<dbReference type="RefSeq" id="WP_065856910.1">
    <property type="nucleotide sequence ID" value="NZ_LYPC01000027.1"/>
</dbReference>
<comment type="caution">
    <text evidence="2">The sequence shown here is derived from an EMBL/GenBank/DDBJ whole genome shotgun (WGS) entry which is preliminary data.</text>
</comment>
<dbReference type="STRING" id="512399.A8709_32440"/>
<dbReference type="SUPFAM" id="SSF47413">
    <property type="entry name" value="lambda repressor-like DNA-binding domains"/>
    <property type="match status" value="1"/>
</dbReference>
<dbReference type="PROSITE" id="PS50943">
    <property type="entry name" value="HTH_CROC1"/>
    <property type="match status" value="1"/>
</dbReference>
<organism evidence="2 3">
    <name type="scientific">Paenibacillus pectinilyticus</name>
    <dbReference type="NCBI Taxonomy" id="512399"/>
    <lineage>
        <taxon>Bacteria</taxon>
        <taxon>Bacillati</taxon>
        <taxon>Bacillota</taxon>
        <taxon>Bacilli</taxon>
        <taxon>Bacillales</taxon>
        <taxon>Paenibacillaceae</taxon>
        <taxon>Paenibacillus</taxon>
    </lineage>
</organism>
<dbReference type="InterPro" id="IPR001387">
    <property type="entry name" value="Cro/C1-type_HTH"/>
</dbReference>
<dbReference type="AlphaFoldDB" id="A0A1C0ZWP5"/>
<dbReference type="Gene3D" id="1.10.260.40">
    <property type="entry name" value="lambda repressor-like DNA-binding domains"/>
    <property type="match status" value="1"/>
</dbReference>
<evidence type="ECO:0000313" key="3">
    <source>
        <dbReference type="Proteomes" id="UP000093309"/>
    </source>
</evidence>
<dbReference type="Pfam" id="PF01381">
    <property type="entry name" value="HTH_3"/>
    <property type="match status" value="1"/>
</dbReference>
<dbReference type="GO" id="GO:0003677">
    <property type="term" value="F:DNA binding"/>
    <property type="evidence" value="ECO:0007669"/>
    <property type="project" value="InterPro"/>
</dbReference>
<proteinExistence type="predicted"/>